<name>A0ABQ4PVX2_9PROT</name>
<evidence type="ECO:0000313" key="3">
    <source>
        <dbReference type="EMBL" id="GIU67148.1"/>
    </source>
</evidence>
<dbReference type="Pfam" id="PF13436">
    <property type="entry name" value="Gly-zipper_OmpA"/>
    <property type="match status" value="1"/>
</dbReference>
<evidence type="ECO:0000259" key="2">
    <source>
        <dbReference type="Pfam" id="PF13436"/>
    </source>
</evidence>
<dbReference type="EMBL" id="BPFZ01000007">
    <property type="protein sequence ID" value="GIU67148.1"/>
    <property type="molecule type" value="Genomic_DNA"/>
</dbReference>
<proteinExistence type="predicted"/>
<dbReference type="RefSeq" id="WP_284359926.1">
    <property type="nucleotide sequence ID" value="NZ_BPFZ01000007.1"/>
</dbReference>
<organism evidence="3 4">
    <name type="scientific">Candidatus Phycosocius spiralis</name>
    <dbReference type="NCBI Taxonomy" id="2815099"/>
    <lineage>
        <taxon>Bacteria</taxon>
        <taxon>Pseudomonadati</taxon>
        <taxon>Pseudomonadota</taxon>
        <taxon>Alphaproteobacteria</taxon>
        <taxon>Caulobacterales</taxon>
        <taxon>Caulobacterales incertae sedis</taxon>
        <taxon>Candidatus Phycosocius</taxon>
    </lineage>
</organism>
<evidence type="ECO:0000313" key="4">
    <source>
        <dbReference type="Proteomes" id="UP001161064"/>
    </source>
</evidence>
<keyword evidence="4" id="KW-1185">Reference proteome</keyword>
<reference evidence="3" key="2">
    <citation type="journal article" date="2023" name="ISME Commun">
        <title>Characterization of a bloom-associated alphaproteobacterial lineage, 'Candidatus Phycosocius': insights into freshwater algal-bacterial interactions.</title>
        <authorList>
            <person name="Tanabe Y."/>
            <person name="Yamaguchi H."/>
            <person name="Yoshida M."/>
            <person name="Kai A."/>
            <person name="Okazaki Y."/>
        </authorList>
    </citation>
    <scope>NUCLEOTIDE SEQUENCE</scope>
    <source>
        <strain evidence="3">BOTRYCO-1</strain>
    </source>
</reference>
<sequence length="115" mass="11919">MKHLLAAVVLTAGCLLTAETALAQTKSQSCEAYTRNAARSTPTSTGAARGAARGAVVGSFSGHAGQGAAIGAGVGATRRLAQKSRSYSWNYNDCMIRLTGRGAWPSRWRDAVMAC</sequence>
<accession>A0ABQ4PVX2</accession>
<evidence type="ECO:0000256" key="1">
    <source>
        <dbReference type="SAM" id="SignalP"/>
    </source>
</evidence>
<feature type="chain" id="PRO_5046576925" description="Glycine-zipper-containing OmpA-like membrane domain-containing protein" evidence="1">
    <location>
        <begin position="24"/>
        <end position="115"/>
    </location>
</feature>
<protein>
    <recommendedName>
        <fullName evidence="2">Glycine-zipper-containing OmpA-like membrane domain-containing protein</fullName>
    </recommendedName>
</protein>
<feature type="signal peptide" evidence="1">
    <location>
        <begin position="1"/>
        <end position="23"/>
    </location>
</feature>
<reference evidence="3" key="1">
    <citation type="submission" date="2021-05" db="EMBL/GenBank/DDBJ databases">
        <authorList>
            <person name="Tanabe Y."/>
        </authorList>
    </citation>
    <scope>NUCLEOTIDE SEQUENCE</scope>
    <source>
        <strain evidence="3">BOTRYCO-1</strain>
    </source>
</reference>
<dbReference type="InterPro" id="IPR025693">
    <property type="entry name" value="Gly-zipper_OmpA-like_dom"/>
</dbReference>
<dbReference type="Proteomes" id="UP001161064">
    <property type="component" value="Unassembled WGS sequence"/>
</dbReference>
<comment type="caution">
    <text evidence="3">The sequence shown here is derived from an EMBL/GenBank/DDBJ whole genome shotgun (WGS) entry which is preliminary data.</text>
</comment>
<feature type="domain" description="Glycine-zipper-containing OmpA-like membrane" evidence="2">
    <location>
        <begin position="43"/>
        <end position="77"/>
    </location>
</feature>
<gene>
    <name evidence="3" type="ORF">PsB1_1302</name>
</gene>
<keyword evidence="1" id="KW-0732">Signal</keyword>